<sequence>MQSHLFTGSKIRRLKNTFTQIRIYVRQWRMPWWQEGMFRATELCKQWRYPRIRSQGFMLVIRARNGKIMSGVETISSVTSSTMYSK</sequence>
<proteinExistence type="predicted"/>
<dbReference type="AlphaFoldDB" id="A0A800UGS9"/>
<protein>
    <submittedName>
        <fullName evidence="1">Uncharacterized protein</fullName>
    </submittedName>
</protein>
<dbReference type="Proteomes" id="UP000233778">
    <property type="component" value="Chromosome"/>
</dbReference>
<dbReference type="EMBL" id="CP025085">
    <property type="protein sequence ID" value="AUH01862.1"/>
    <property type="molecule type" value="Genomic_DNA"/>
</dbReference>
<dbReference type="RefSeq" id="WP_021014797.1">
    <property type="nucleotide sequence ID" value="NZ_CP025084.1"/>
</dbReference>
<evidence type="ECO:0000313" key="2">
    <source>
        <dbReference type="Proteomes" id="UP000233778"/>
    </source>
</evidence>
<accession>A0A800UGS9</accession>
<reference evidence="1 2" key="1">
    <citation type="submission" date="2017-11" db="EMBL/GenBank/DDBJ databases">
        <title>Complete genome sequence of Serratia sp. ATCC 39006 LacA.</title>
        <authorList>
            <person name="Hampton H.G."/>
            <person name="Jackson S.A."/>
            <person name="Jauregui R."/>
            <person name="Poulter G.T.M."/>
            <person name="Salmond G.P.C."/>
            <person name="Fineran P.C."/>
        </authorList>
    </citation>
    <scope>NUCLEOTIDE SEQUENCE [LARGE SCALE GENOMIC DNA]</scope>
    <source>
        <strain evidence="1 2">ATCC 39006</strain>
    </source>
</reference>
<gene>
    <name evidence="1" type="ORF">CWC46_19885</name>
</gene>
<dbReference type="OrthoDB" id="6433050at2"/>
<name>A0A800UGS9_SERS3</name>
<evidence type="ECO:0000313" key="1">
    <source>
        <dbReference type="EMBL" id="AUH01862.1"/>
    </source>
</evidence>
<organism evidence="1 2">
    <name type="scientific">Serratia sp. (strain ATCC 39006)</name>
    <name type="common">Prodigiosinella confusarubida</name>
    <dbReference type="NCBI Taxonomy" id="104623"/>
    <lineage>
        <taxon>Bacteria</taxon>
        <taxon>Pseudomonadati</taxon>
        <taxon>Pseudomonadota</taxon>
        <taxon>Gammaproteobacteria</taxon>
        <taxon>Enterobacterales</taxon>
        <taxon>Pectobacteriaceae</taxon>
        <taxon>Prodigiosinella</taxon>
    </lineage>
</organism>
<dbReference type="KEGG" id="serq:CWC46_19885"/>